<gene>
    <name evidence="2" type="ORF">CLV60_10846</name>
</gene>
<evidence type="ECO:0000313" key="3">
    <source>
        <dbReference type="Proteomes" id="UP000241964"/>
    </source>
</evidence>
<accession>A0A2P8FZP2</accession>
<dbReference type="InterPro" id="IPR043129">
    <property type="entry name" value="ATPase_NBD"/>
</dbReference>
<dbReference type="Pfam" id="PF00480">
    <property type="entry name" value="ROK"/>
    <property type="match status" value="1"/>
</dbReference>
<dbReference type="PANTHER" id="PTHR18964:SF149">
    <property type="entry name" value="BIFUNCTIONAL UDP-N-ACETYLGLUCOSAMINE 2-EPIMERASE_N-ACETYLMANNOSAMINE KINASE"/>
    <property type="match status" value="1"/>
</dbReference>
<dbReference type="Gene3D" id="3.30.420.40">
    <property type="match status" value="2"/>
</dbReference>
<evidence type="ECO:0000313" key="2">
    <source>
        <dbReference type="EMBL" id="PSL27192.1"/>
    </source>
</evidence>
<dbReference type="InterPro" id="IPR000600">
    <property type="entry name" value="ROK"/>
</dbReference>
<proteinExistence type="inferred from homology"/>
<sequence>MNAPNISLGLDVGGSHVTAGVVDMSFVGDPSLSLVRKEMDSFGTASEIVAAIGDCIRQALAGRGPVAGIGIAFPGPFNYSKGICTVLHVGGKFERMFGLHLGQALKDATGMPDTAFRFFNDAHCFAVGAYMRNGLKSKRTVLLTLGSGFGSSFMEDGELMTHHAALPRLGAFYNEPFREAIADDYFSTRWFHTAYQRATGQAIKDVRELAEMNSEVSKSIFDEFGANLGEFLLPWLKNFGCDELVIGGNIARAGHLFFNALESQLKSLDSNVRVIFCDDTEACILTGAACLAEREAEGFDHINEAPTSYDTSYWVGQLLHEKTVAIDGLEVRAWEAVRRKLHAALTSAGRSVFWYDIDACLKTPASDESPAGNSSNGFQAFDDHKMRVLRPDPSADLCIVYGAGAALCGWEGKQVNLDAALETKPVC</sequence>
<name>A0A2P8FZP2_9BACT</name>
<evidence type="ECO:0000256" key="1">
    <source>
        <dbReference type="ARBA" id="ARBA00006479"/>
    </source>
</evidence>
<dbReference type="GO" id="GO:0016301">
    <property type="term" value="F:kinase activity"/>
    <property type="evidence" value="ECO:0007669"/>
    <property type="project" value="UniProtKB-KW"/>
</dbReference>
<dbReference type="CDD" id="cd23763">
    <property type="entry name" value="ASKHA_ATPase_ROK"/>
    <property type="match status" value="1"/>
</dbReference>
<keyword evidence="2" id="KW-0808">Transferase</keyword>
<dbReference type="OrthoDB" id="49666at2"/>
<dbReference type="Proteomes" id="UP000241964">
    <property type="component" value="Unassembled WGS sequence"/>
</dbReference>
<dbReference type="PANTHER" id="PTHR18964">
    <property type="entry name" value="ROK (REPRESSOR, ORF, KINASE) FAMILY"/>
    <property type="match status" value="1"/>
</dbReference>
<dbReference type="EMBL" id="PYAS01000008">
    <property type="protein sequence ID" value="PSL27192.1"/>
    <property type="molecule type" value="Genomic_DNA"/>
</dbReference>
<reference evidence="2 3" key="1">
    <citation type="submission" date="2018-03" db="EMBL/GenBank/DDBJ databases">
        <title>Genomic Encyclopedia of Archaeal and Bacterial Type Strains, Phase II (KMG-II): from individual species to whole genera.</title>
        <authorList>
            <person name="Goeker M."/>
        </authorList>
    </citation>
    <scope>NUCLEOTIDE SEQUENCE [LARGE SCALE GENOMIC DNA]</scope>
    <source>
        <strain evidence="2 3">DSM 29057</strain>
    </source>
</reference>
<keyword evidence="2" id="KW-0418">Kinase</keyword>
<keyword evidence="3" id="KW-1185">Reference proteome</keyword>
<dbReference type="RefSeq" id="WP_106596610.1">
    <property type="nucleotide sequence ID" value="NZ_PYAS01000008.1"/>
</dbReference>
<organism evidence="2 3">
    <name type="scientific">Dyadobacter jiangsuensis</name>
    <dbReference type="NCBI Taxonomy" id="1591085"/>
    <lineage>
        <taxon>Bacteria</taxon>
        <taxon>Pseudomonadati</taxon>
        <taxon>Bacteroidota</taxon>
        <taxon>Cytophagia</taxon>
        <taxon>Cytophagales</taxon>
        <taxon>Spirosomataceae</taxon>
        <taxon>Dyadobacter</taxon>
    </lineage>
</organism>
<comment type="caution">
    <text evidence="2">The sequence shown here is derived from an EMBL/GenBank/DDBJ whole genome shotgun (WGS) entry which is preliminary data.</text>
</comment>
<comment type="similarity">
    <text evidence="1">Belongs to the ROK (NagC/XylR) family.</text>
</comment>
<dbReference type="SUPFAM" id="SSF53067">
    <property type="entry name" value="Actin-like ATPase domain"/>
    <property type="match status" value="1"/>
</dbReference>
<protein>
    <submittedName>
        <fullName evidence="2">Putative NBD/HSP70 family sugar kinase</fullName>
    </submittedName>
</protein>
<dbReference type="AlphaFoldDB" id="A0A2P8FZP2"/>